<dbReference type="InterPro" id="IPR020094">
    <property type="entry name" value="TruA/RsuA/RluB/E/F_N"/>
</dbReference>
<dbReference type="PATRIC" id="fig|1279009.4.peg.2691"/>
<reference evidence="6 7" key="1">
    <citation type="journal article" date="2013" name="Genome Announc.">
        <title>Draft Genome Sequence of Cesiribacter andamanensis Strain AMV16T, Isolated from a Soil Sample from a Mud Volcano in the Andaman Islands, India.</title>
        <authorList>
            <person name="Shivaji S."/>
            <person name="Ara S."/>
            <person name="Begum Z."/>
            <person name="Srinivas T.N."/>
            <person name="Singh A."/>
            <person name="Kumar Pinnaka A."/>
        </authorList>
    </citation>
    <scope>NUCLEOTIDE SEQUENCE [LARGE SCALE GENOMIC DNA]</scope>
    <source>
        <strain evidence="6 7">AMV16</strain>
    </source>
</reference>
<dbReference type="NCBIfam" id="TIGR00093">
    <property type="entry name" value="pseudouridine synthase"/>
    <property type="match status" value="1"/>
</dbReference>
<dbReference type="GO" id="GO:0003723">
    <property type="term" value="F:RNA binding"/>
    <property type="evidence" value="ECO:0007669"/>
    <property type="project" value="InterPro"/>
</dbReference>
<comment type="caution">
    <text evidence="6">The sequence shown here is derived from an EMBL/GenBank/DDBJ whole genome shotgun (WGS) entry which is preliminary data.</text>
</comment>
<dbReference type="Gene3D" id="3.30.70.580">
    <property type="entry name" value="Pseudouridine synthase I, catalytic domain, N-terminal subdomain"/>
    <property type="match status" value="1"/>
</dbReference>
<evidence type="ECO:0000313" key="7">
    <source>
        <dbReference type="Proteomes" id="UP000011910"/>
    </source>
</evidence>
<feature type="domain" description="Pseudouridine synthase RsuA/RluA-like" evidence="5">
    <location>
        <begin position="14"/>
        <end position="164"/>
    </location>
</feature>
<protein>
    <recommendedName>
        <fullName evidence="3">Pseudouridine synthase</fullName>
        <ecNumber evidence="3">5.4.99.-</ecNumber>
    </recommendedName>
</protein>
<evidence type="ECO:0000259" key="5">
    <source>
        <dbReference type="Pfam" id="PF00849"/>
    </source>
</evidence>
<dbReference type="GO" id="GO:0009982">
    <property type="term" value="F:pseudouridine synthase activity"/>
    <property type="evidence" value="ECO:0007669"/>
    <property type="project" value="InterPro"/>
</dbReference>
<dbReference type="RefSeq" id="WP_009196044.1">
    <property type="nucleotide sequence ID" value="NZ_AODQ01000068.1"/>
</dbReference>
<evidence type="ECO:0000256" key="1">
    <source>
        <dbReference type="ARBA" id="ARBA00008348"/>
    </source>
</evidence>
<keyword evidence="2 3" id="KW-0413">Isomerase</keyword>
<accession>M7NKB5</accession>
<dbReference type="OrthoDB" id="1012272at2"/>
<name>M7NKB5_9BACT</name>
<dbReference type="EMBL" id="AODQ01000068">
    <property type="protein sequence ID" value="EMR02215.1"/>
    <property type="molecule type" value="Genomic_DNA"/>
</dbReference>
<dbReference type="InterPro" id="IPR006145">
    <property type="entry name" value="PsdUridine_synth_RsuA/RluA"/>
</dbReference>
<dbReference type="InterPro" id="IPR000748">
    <property type="entry name" value="PsdUridine_synth_RsuA/RluB/E/F"/>
</dbReference>
<dbReference type="PANTHER" id="PTHR47683:SF2">
    <property type="entry name" value="RNA-BINDING S4 DOMAIN-CONTAINING PROTEIN"/>
    <property type="match status" value="1"/>
</dbReference>
<evidence type="ECO:0000256" key="4">
    <source>
        <dbReference type="SAM" id="MobiDB-lite"/>
    </source>
</evidence>
<keyword evidence="7" id="KW-1185">Reference proteome</keyword>
<dbReference type="InterPro" id="IPR050343">
    <property type="entry name" value="RsuA_PseudoU_synthase"/>
</dbReference>
<dbReference type="Proteomes" id="UP000011910">
    <property type="component" value="Unassembled WGS sequence"/>
</dbReference>
<dbReference type="Pfam" id="PF00849">
    <property type="entry name" value="PseudoU_synth_2"/>
    <property type="match status" value="1"/>
</dbReference>
<dbReference type="GO" id="GO:0006364">
    <property type="term" value="P:rRNA processing"/>
    <property type="evidence" value="ECO:0007669"/>
    <property type="project" value="UniProtKB-ARBA"/>
</dbReference>
<dbReference type="STRING" id="1279009.ADICEAN_02654"/>
<proteinExistence type="inferred from homology"/>
<dbReference type="InterPro" id="IPR042092">
    <property type="entry name" value="PsdUridine_s_RsuA/RluB/E/F_cat"/>
</dbReference>
<gene>
    <name evidence="6" type="primary">rluE</name>
    <name evidence="6" type="ORF">ADICEAN_02654</name>
</gene>
<dbReference type="GO" id="GO:0001522">
    <property type="term" value="P:pseudouridine synthesis"/>
    <property type="evidence" value="ECO:0007669"/>
    <property type="project" value="InterPro"/>
</dbReference>
<dbReference type="GO" id="GO:0140098">
    <property type="term" value="F:catalytic activity, acting on RNA"/>
    <property type="evidence" value="ECO:0007669"/>
    <property type="project" value="UniProtKB-ARBA"/>
</dbReference>
<comment type="similarity">
    <text evidence="1 3">Belongs to the pseudouridine synthase RsuA family.</text>
</comment>
<dbReference type="eggNOG" id="COG1187">
    <property type="taxonomic scope" value="Bacteria"/>
</dbReference>
<dbReference type="PANTHER" id="PTHR47683">
    <property type="entry name" value="PSEUDOURIDINE SYNTHASE FAMILY PROTEIN-RELATED"/>
    <property type="match status" value="1"/>
</dbReference>
<dbReference type="SUPFAM" id="SSF55120">
    <property type="entry name" value="Pseudouridine synthase"/>
    <property type="match status" value="1"/>
</dbReference>
<dbReference type="InterPro" id="IPR018496">
    <property type="entry name" value="PsdUridine_synth_RsuA/RluB_CS"/>
</dbReference>
<dbReference type="PROSITE" id="PS01149">
    <property type="entry name" value="PSI_RSU"/>
    <property type="match status" value="1"/>
</dbReference>
<organism evidence="6 7">
    <name type="scientific">Cesiribacter andamanensis AMV16</name>
    <dbReference type="NCBI Taxonomy" id="1279009"/>
    <lineage>
        <taxon>Bacteria</taxon>
        <taxon>Pseudomonadati</taxon>
        <taxon>Bacteroidota</taxon>
        <taxon>Cytophagia</taxon>
        <taxon>Cytophagales</taxon>
        <taxon>Cesiribacteraceae</taxon>
        <taxon>Cesiribacter</taxon>
    </lineage>
</organism>
<evidence type="ECO:0000313" key="6">
    <source>
        <dbReference type="EMBL" id="EMR02215.1"/>
    </source>
</evidence>
<evidence type="ECO:0000256" key="2">
    <source>
        <dbReference type="ARBA" id="ARBA00023235"/>
    </source>
</evidence>
<dbReference type="AlphaFoldDB" id="M7NKB5"/>
<evidence type="ECO:0000256" key="3">
    <source>
        <dbReference type="RuleBase" id="RU003887"/>
    </source>
</evidence>
<dbReference type="Gene3D" id="3.30.70.1560">
    <property type="entry name" value="Alpha-L RNA-binding motif"/>
    <property type="match status" value="1"/>
</dbReference>
<feature type="region of interest" description="Disordered" evidence="4">
    <location>
        <begin position="204"/>
        <end position="226"/>
    </location>
</feature>
<sequence>MARSLRPSAQEHLYYCLHKPYGVLSQFTPEGEHAGLGSLFDFPEGVYPVGRLDADSEGLLLLTSDTQLNHRLLDPRHGHWRTYWVQVEGTITPEALQQLRKGVSIRINKKDYQTLPAQADLLPKSLSIPERTPPIRFRLNVPTSWIWLRLQEGKNRQVRRMTAAVGFPTLRLMRVAIEELELAPLQPGELRQLNRQEIYRQLKLTTPSGPSFSGRRQGVRSGRNNR</sequence>
<dbReference type="InterPro" id="IPR020103">
    <property type="entry name" value="PsdUridine_synth_cat_dom_sf"/>
</dbReference>
<dbReference type="EC" id="5.4.99.-" evidence="3"/>